<dbReference type="RefSeq" id="WP_085822095.1">
    <property type="nucleotide sequence ID" value="NZ_FWFP01000004.1"/>
</dbReference>
<dbReference type="PROSITE" id="PS50404">
    <property type="entry name" value="GST_NTER"/>
    <property type="match status" value="1"/>
</dbReference>
<protein>
    <recommendedName>
        <fullName evidence="5">Glutaredoxin 2</fullName>
    </recommendedName>
</protein>
<keyword evidence="4" id="KW-1185">Reference proteome</keyword>
<reference evidence="4" key="1">
    <citation type="submission" date="2017-03" db="EMBL/GenBank/DDBJ databases">
        <authorList>
            <person name="Rodrigo-Torres L."/>
            <person name="Arahal R.D."/>
            <person name="Lucena T."/>
        </authorList>
    </citation>
    <scope>NUCLEOTIDE SEQUENCE [LARGE SCALE GENOMIC DNA]</scope>
    <source>
        <strain evidence="4">CECT 8411</strain>
    </source>
</reference>
<evidence type="ECO:0000259" key="2">
    <source>
        <dbReference type="PROSITE" id="PS50405"/>
    </source>
</evidence>
<gene>
    <name evidence="3" type="ORF">RUM8411_01541</name>
</gene>
<dbReference type="InterPro" id="IPR010987">
    <property type="entry name" value="Glutathione-S-Trfase_C-like"/>
</dbReference>
<organism evidence="3 4">
    <name type="scientific">Ruegeria meonggei</name>
    <dbReference type="NCBI Taxonomy" id="1446476"/>
    <lineage>
        <taxon>Bacteria</taxon>
        <taxon>Pseudomonadati</taxon>
        <taxon>Pseudomonadota</taxon>
        <taxon>Alphaproteobacteria</taxon>
        <taxon>Rhodobacterales</taxon>
        <taxon>Roseobacteraceae</taxon>
        <taxon>Ruegeria</taxon>
    </lineage>
</organism>
<feature type="domain" description="GST C-terminal" evidence="2">
    <location>
        <begin position="62"/>
        <end position="207"/>
    </location>
</feature>
<evidence type="ECO:0000259" key="1">
    <source>
        <dbReference type="PROSITE" id="PS50404"/>
    </source>
</evidence>
<evidence type="ECO:0000313" key="3">
    <source>
        <dbReference type="EMBL" id="SLN36008.1"/>
    </source>
</evidence>
<dbReference type="AlphaFoldDB" id="A0A1X6Z053"/>
<dbReference type="GO" id="GO:0005737">
    <property type="term" value="C:cytoplasm"/>
    <property type="evidence" value="ECO:0007669"/>
    <property type="project" value="TreeGrafter"/>
</dbReference>
<dbReference type="PANTHER" id="PTHR43968">
    <property type="match status" value="1"/>
</dbReference>
<dbReference type="PANTHER" id="PTHR43968:SF6">
    <property type="entry name" value="GLUTATHIONE S-TRANSFERASE OMEGA"/>
    <property type="match status" value="1"/>
</dbReference>
<dbReference type="Proteomes" id="UP000193778">
    <property type="component" value="Unassembled WGS sequence"/>
</dbReference>
<accession>A0A1X6Z053</accession>
<dbReference type="EMBL" id="FWFP01000004">
    <property type="protein sequence ID" value="SLN36008.1"/>
    <property type="molecule type" value="Genomic_DNA"/>
</dbReference>
<evidence type="ECO:0000313" key="4">
    <source>
        <dbReference type="Proteomes" id="UP000193778"/>
    </source>
</evidence>
<dbReference type="SFLD" id="SFLDS00019">
    <property type="entry name" value="Glutathione_Transferase_(cytos"/>
    <property type="match status" value="1"/>
</dbReference>
<dbReference type="InterPro" id="IPR004045">
    <property type="entry name" value="Glutathione_S-Trfase_N"/>
</dbReference>
<dbReference type="InterPro" id="IPR050983">
    <property type="entry name" value="GST_Omega/HSP26"/>
</dbReference>
<dbReference type="InterPro" id="IPR040079">
    <property type="entry name" value="Glutathione_S-Trfase"/>
</dbReference>
<name>A0A1X6Z053_9RHOB</name>
<dbReference type="SUPFAM" id="SSF47616">
    <property type="entry name" value="GST C-terminal domain-like"/>
    <property type="match status" value="1"/>
</dbReference>
<dbReference type="OrthoDB" id="9813092at2"/>
<dbReference type="InterPro" id="IPR036282">
    <property type="entry name" value="Glutathione-S-Trfase_C_sf"/>
</dbReference>
<dbReference type="InterPro" id="IPR036249">
    <property type="entry name" value="Thioredoxin-like_sf"/>
</dbReference>
<dbReference type="PROSITE" id="PS50405">
    <property type="entry name" value="GST_CTER"/>
    <property type="match status" value="1"/>
</dbReference>
<evidence type="ECO:0008006" key="5">
    <source>
        <dbReference type="Google" id="ProtNLM"/>
    </source>
</evidence>
<dbReference type="Pfam" id="PF13417">
    <property type="entry name" value="GST_N_3"/>
    <property type="match status" value="1"/>
</dbReference>
<feature type="domain" description="GST N-terminal" evidence="1">
    <location>
        <begin position="3"/>
        <end position="81"/>
    </location>
</feature>
<dbReference type="CDD" id="cd03196">
    <property type="entry name" value="GST_C_5"/>
    <property type="match status" value="1"/>
</dbReference>
<dbReference type="SUPFAM" id="SSF52833">
    <property type="entry name" value="Thioredoxin-like"/>
    <property type="match status" value="1"/>
</dbReference>
<dbReference type="Pfam" id="PF13410">
    <property type="entry name" value="GST_C_2"/>
    <property type="match status" value="1"/>
</dbReference>
<dbReference type="Gene3D" id="3.40.30.10">
    <property type="entry name" value="Glutaredoxin"/>
    <property type="match status" value="1"/>
</dbReference>
<sequence length="210" mass="24511">MHHPPIFWSFRRCPYAMRARLAIASAGITVELREVRLRDKPEAFLHTSPTATVPSLRLHDRVLDESLDIMIWALETNDPQQLLDMPTEGWELIATFDGPFKEALDHTKYSTRYPDLDAKAERQKASDFLIDLNARLEARLWLYGDRPTLADLALLPFFRQFAFIDRAWFDQQPWPHLIAWLDRFLDSEQLSQVMIKYTPWVEGDAPVLFG</sequence>
<proteinExistence type="predicted"/>
<dbReference type="Gene3D" id="1.20.1050.10">
    <property type="match status" value="1"/>
</dbReference>